<dbReference type="InterPro" id="IPR027558">
    <property type="entry name" value="Pre_pil_HX9DG_C"/>
</dbReference>
<dbReference type="OrthoDB" id="260208at2"/>
<dbReference type="NCBIfam" id="TIGR02532">
    <property type="entry name" value="IV_pilin_GFxxxE"/>
    <property type="match status" value="1"/>
</dbReference>
<evidence type="ECO:0000256" key="1">
    <source>
        <dbReference type="SAM" id="Phobius"/>
    </source>
</evidence>
<dbReference type="PANTHER" id="PTHR30093">
    <property type="entry name" value="GENERAL SECRETION PATHWAY PROTEIN G"/>
    <property type="match status" value="1"/>
</dbReference>
<keyword evidence="4" id="KW-1185">Reference proteome</keyword>
<sequence length="371" mass="39861">MTRACPVAARRGFTLIELLVVIAIIGVLIALLLPAVQSAREAARRAQCTNNLKQLALALQNYHDVNGSFPMGDAYQRRGNNPGGWVRQNFGPWVAMTQFYEQGNIFNSLNTDVMIYYAQNSTTNGFAVSILWCPSDSEVINQRYPGNPGDGWDDSPIPMTYSSYAGNSGVLYYHAARGEVPQSLVGQNQGVFMHVGRPPSMTGGSGACTTCASGKVVSISSIRDGTSNTIIAGDKAYGRVAAELGDPYGPNWWTSGLIGDTTYSALFPPNFFKSVAAGAALPCYFPEQCGDSRNFIQTANSFHPGGCNFAFCDGSVRFIKNTVNSWNPFLVQYNGRGVAYSGVGGNPLPVYGVYQALHTIKGGEVISADQY</sequence>
<evidence type="ECO:0000259" key="2">
    <source>
        <dbReference type="Pfam" id="PF07596"/>
    </source>
</evidence>
<dbReference type="InterPro" id="IPR011453">
    <property type="entry name" value="DUF1559"/>
</dbReference>
<feature type="domain" description="DUF1559" evidence="2">
    <location>
        <begin position="37"/>
        <end position="324"/>
    </location>
</feature>
<name>A0A432MNU7_9BACT</name>
<protein>
    <submittedName>
        <fullName evidence="3">DUF1559 domain-containing protein</fullName>
    </submittedName>
</protein>
<feature type="transmembrane region" description="Helical" evidence="1">
    <location>
        <begin position="12"/>
        <end position="36"/>
    </location>
</feature>
<keyword evidence="1" id="KW-1133">Transmembrane helix</keyword>
<dbReference type="InterPro" id="IPR045584">
    <property type="entry name" value="Pilin-like"/>
</dbReference>
<keyword evidence="1" id="KW-0812">Transmembrane</keyword>
<gene>
    <name evidence="3" type="ORF">TsocGM_03055</name>
</gene>
<reference evidence="3 4" key="2">
    <citation type="submission" date="2019-01" db="EMBL/GenBank/DDBJ databases">
        <title>Tautonia sociabilis, a novel thermotolerant planctomycete of Isosphaeraceae family, isolated from a 4000 m deep subterranean habitat.</title>
        <authorList>
            <person name="Kovaleva O.L."/>
            <person name="Elcheninov A.G."/>
            <person name="Van Heerden E."/>
            <person name="Toshchakov S.V."/>
            <person name="Novikov A."/>
            <person name="Bonch-Osmolovskaya E.A."/>
            <person name="Kublanov I.V."/>
        </authorList>
    </citation>
    <scope>NUCLEOTIDE SEQUENCE [LARGE SCALE GENOMIC DNA]</scope>
    <source>
        <strain evidence="3 4">GM2012</strain>
    </source>
</reference>
<comment type="caution">
    <text evidence="3">The sequence shown here is derived from an EMBL/GenBank/DDBJ whole genome shotgun (WGS) entry which is preliminary data.</text>
</comment>
<dbReference type="Pfam" id="PF07963">
    <property type="entry name" value="N_methyl"/>
    <property type="match status" value="1"/>
</dbReference>
<dbReference type="PROSITE" id="PS00409">
    <property type="entry name" value="PROKAR_NTER_METHYL"/>
    <property type="match status" value="1"/>
</dbReference>
<dbReference type="Proteomes" id="UP000280296">
    <property type="component" value="Unassembled WGS sequence"/>
</dbReference>
<dbReference type="InterPro" id="IPR012902">
    <property type="entry name" value="N_methyl_site"/>
</dbReference>
<evidence type="ECO:0000313" key="4">
    <source>
        <dbReference type="Proteomes" id="UP000280296"/>
    </source>
</evidence>
<dbReference type="PANTHER" id="PTHR30093:SF2">
    <property type="entry name" value="TYPE II SECRETION SYSTEM PROTEIN H"/>
    <property type="match status" value="1"/>
</dbReference>
<keyword evidence="1" id="KW-0472">Membrane</keyword>
<accession>A0A432MNU7</accession>
<dbReference type="SUPFAM" id="SSF54523">
    <property type="entry name" value="Pili subunits"/>
    <property type="match status" value="1"/>
</dbReference>
<proteinExistence type="predicted"/>
<evidence type="ECO:0000313" key="3">
    <source>
        <dbReference type="EMBL" id="RUL89111.1"/>
    </source>
</evidence>
<reference evidence="3 4" key="1">
    <citation type="submission" date="2018-12" db="EMBL/GenBank/DDBJ databases">
        <authorList>
            <person name="Toschakov S.V."/>
        </authorList>
    </citation>
    <scope>NUCLEOTIDE SEQUENCE [LARGE SCALE GENOMIC DNA]</scope>
    <source>
        <strain evidence="3 4">GM2012</strain>
    </source>
</reference>
<dbReference type="EMBL" id="RYZH01000004">
    <property type="protein sequence ID" value="RUL89111.1"/>
    <property type="molecule type" value="Genomic_DNA"/>
</dbReference>
<dbReference type="Gene3D" id="3.30.700.10">
    <property type="entry name" value="Glycoprotein, Type 4 Pilin"/>
    <property type="match status" value="1"/>
</dbReference>
<dbReference type="RefSeq" id="WP_126723846.1">
    <property type="nucleotide sequence ID" value="NZ_RYZH01000004.1"/>
</dbReference>
<dbReference type="NCBIfam" id="TIGR04294">
    <property type="entry name" value="pre_pil_HX9DG"/>
    <property type="match status" value="1"/>
</dbReference>
<dbReference type="Pfam" id="PF07596">
    <property type="entry name" value="SBP_bac_10"/>
    <property type="match status" value="1"/>
</dbReference>
<organism evidence="3 4">
    <name type="scientific">Tautonia sociabilis</name>
    <dbReference type="NCBI Taxonomy" id="2080755"/>
    <lineage>
        <taxon>Bacteria</taxon>
        <taxon>Pseudomonadati</taxon>
        <taxon>Planctomycetota</taxon>
        <taxon>Planctomycetia</taxon>
        <taxon>Isosphaerales</taxon>
        <taxon>Isosphaeraceae</taxon>
        <taxon>Tautonia</taxon>
    </lineage>
</organism>
<dbReference type="AlphaFoldDB" id="A0A432MNU7"/>